<feature type="transmembrane region" description="Helical" evidence="1">
    <location>
        <begin position="18"/>
        <end position="42"/>
    </location>
</feature>
<dbReference type="PANTHER" id="PTHR37938">
    <property type="entry name" value="BLL0215 PROTEIN"/>
    <property type="match status" value="1"/>
</dbReference>
<evidence type="ECO:0000256" key="1">
    <source>
        <dbReference type="SAM" id="Phobius"/>
    </source>
</evidence>
<feature type="domain" description="YdbS-like PH" evidence="2">
    <location>
        <begin position="50"/>
        <end position="119"/>
    </location>
</feature>
<sequence>MSDVLYRANPPMFRNGPISFIVCVLLIPAFGLGIILLLGWYIQSKSKLLEITESRLRFEQGILNKKYTEISNSSVRSVQMSQSFFQRMFGTGDLAIFTAGDSPEIVVKGMPDPDEIRTLLSG</sequence>
<dbReference type="InterPro" id="IPR005182">
    <property type="entry name" value="YdbS-like_PH"/>
</dbReference>
<dbReference type="Pfam" id="PF03703">
    <property type="entry name" value="bPH_2"/>
    <property type="match status" value="1"/>
</dbReference>
<comment type="caution">
    <text evidence="3">The sequence shown here is derived from an EMBL/GenBank/DDBJ whole genome shotgun (WGS) entry which is preliminary data.</text>
</comment>
<keyword evidence="1" id="KW-1133">Transmembrane helix</keyword>
<keyword evidence="4" id="KW-1185">Reference proteome</keyword>
<evidence type="ECO:0000313" key="4">
    <source>
        <dbReference type="Proteomes" id="UP000291301"/>
    </source>
</evidence>
<dbReference type="AlphaFoldDB" id="A0A4R0PDU4"/>
<gene>
    <name evidence="3" type="ORF">E0D97_05035</name>
</gene>
<dbReference type="Proteomes" id="UP000291301">
    <property type="component" value="Unassembled WGS sequence"/>
</dbReference>
<evidence type="ECO:0000313" key="3">
    <source>
        <dbReference type="EMBL" id="TCD14923.1"/>
    </source>
</evidence>
<dbReference type="EMBL" id="SJST01000002">
    <property type="protein sequence ID" value="TCD14923.1"/>
    <property type="molecule type" value="Genomic_DNA"/>
</dbReference>
<keyword evidence="1" id="KW-0472">Membrane</keyword>
<organism evidence="3 4">
    <name type="scientific">Oricola cellulosilytica</name>
    <dbReference type="NCBI Taxonomy" id="1429082"/>
    <lineage>
        <taxon>Bacteria</taxon>
        <taxon>Pseudomonadati</taxon>
        <taxon>Pseudomonadota</taxon>
        <taxon>Alphaproteobacteria</taxon>
        <taxon>Hyphomicrobiales</taxon>
        <taxon>Ahrensiaceae</taxon>
        <taxon>Oricola</taxon>
    </lineage>
</organism>
<dbReference type="PANTHER" id="PTHR37938:SF1">
    <property type="entry name" value="BLL0215 PROTEIN"/>
    <property type="match status" value="1"/>
</dbReference>
<reference evidence="3 4" key="1">
    <citation type="journal article" date="2015" name="Antonie Van Leeuwenhoek">
        <title>Oricola cellulosilytica gen. nov., sp. nov., a cellulose-degrading bacterium of the family Phyllobacteriaceae isolated from surface seashore water, and emended descriptions of Mesorhizobium loti and Phyllobacterium myrsinacearum.</title>
        <authorList>
            <person name="Hameed A."/>
            <person name="Shahina M."/>
            <person name="Lai W.A."/>
            <person name="Lin S.Y."/>
            <person name="Young L.S."/>
            <person name="Liu Y.C."/>
            <person name="Hsu Y.H."/>
            <person name="Young C.C."/>
        </authorList>
    </citation>
    <scope>NUCLEOTIDE SEQUENCE [LARGE SCALE GENOMIC DNA]</scope>
    <source>
        <strain evidence="3 4">KCTC 52183</strain>
    </source>
</reference>
<dbReference type="OrthoDB" id="6088889at2"/>
<evidence type="ECO:0000259" key="2">
    <source>
        <dbReference type="Pfam" id="PF03703"/>
    </source>
</evidence>
<accession>A0A4R0PDU4</accession>
<name>A0A4R0PDU4_9HYPH</name>
<keyword evidence="1" id="KW-0812">Transmembrane</keyword>
<proteinExistence type="predicted"/>
<dbReference type="RefSeq" id="WP_131566166.1">
    <property type="nucleotide sequence ID" value="NZ_JAINFK010000003.1"/>
</dbReference>
<protein>
    <submittedName>
        <fullName evidence="3">PH domain-containing protein</fullName>
    </submittedName>
</protein>